<dbReference type="RefSeq" id="WP_420243716.1">
    <property type="nucleotide sequence ID" value="NZ_BOPV01000001.1"/>
</dbReference>
<dbReference type="Pfam" id="PF04339">
    <property type="entry name" value="FemAB_like"/>
    <property type="match status" value="1"/>
</dbReference>
<organism evidence="1 2">
    <name type="scientific">Roseiterribacter gracilis</name>
    <dbReference type="NCBI Taxonomy" id="2812848"/>
    <lineage>
        <taxon>Bacteria</taxon>
        <taxon>Pseudomonadati</taxon>
        <taxon>Pseudomonadota</taxon>
        <taxon>Alphaproteobacteria</taxon>
        <taxon>Rhodospirillales</taxon>
        <taxon>Roseiterribacteraceae</taxon>
        <taxon>Roseiterribacter</taxon>
    </lineage>
</organism>
<dbReference type="PANTHER" id="PTHR47017">
    <property type="entry name" value="ACYL-COA"/>
    <property type="match status" value="1"/>
</dbReference>
<accession>A0A8S8XGI9</accession>
<dbReference type="AlphaFoldDB" id="A0A8S8XGI9"/>
<dbReference type="PANTHER" id="PTHR47017:SF1">
    <property type="entry name" value="ACYL-COA"/>
    <property type="match status" value="1"/>
</dbReference>
<proteinExistence type="predicted"/>
<dbReference type="Gene3D" id="3.40.630.30">
    <property type="match status" value="1"/>
</dbReference>
<dbReference type="InterPro" id="IPR007434">
    <property type="entry name" value="FemAB-like"/>
</dbReference>
<protein>
    <recommendedName>
        <fullName evidence="3">GNAT family N-acetyltransferase</fullName>
    </recommendedName>
</protein>
<comment type="caution">
    <text evidence="1">The sequence shown here is derived from an EMBL/GenBank/DDBJ whole genome shotgun (WGS) entry which is preliminary data.</text>
</comment>
<reference evidence="1" key="1">
    <citation type="submission" date="2021-02" db="EMBL/GenBank/DDBJ databases">
        <title>Genome sequence of Rhodospirillales sp. strain TMPK1 isolated from soil.</title>
        <authorList>
            <person name="Nakai R."/>
            <person name="Kusada H."/>
            <person name="Tamaki H."/>
        </authorList>
    </citation>
    <scope>NUCLEOTIDE SEQUENCE</scope>
    <source>
        <strain evidence="1">TMPK1</strain>
    </source>
</reference>
<dbReference type="InterPro" id="IPR016181">
    <property type="entry name" value="Acyl_CoA_acyltransferase"/>
</dbReference>
<name>A0A8S8XGI9_9PROT</name>
<dbReference type="Proteomes" id="UP000681075">
    <property type="component" value="Unassembled WGS sequence"/>
</dbReference>
<sequence>MDGIAPTLTVVERIADLDPAAWNACAGADNPFVAHEFLHALEASGSATAETGWLPQHLVLTHDNILLGVVPCFLKSHSYGEYVFDHGWAQAYERAGGRYYPKLQVAVPFTPVPGPRLLIRPEFDRAPIAAALIDGLQSLAAAHRASTVHATFLNDRDADAFAAAGWLAREGVQYHWANDGYATFEDFLGALSSAKRKAIRRERRAVAAAGVEIVAVSGDELNSSHWDAFWRFYRSTSDRKWGSPYLTRRFFDRLGETMADRVVLILARRDGRWIGGALNLIGSDTLFGRNWGATEDVPFLHFEACYYKAIEFAIERGLQRVEAGAQGEHKIQRGYLPVKTRSAHYVADPRFRSALESWLEHERDAMDEERAALAALSPFRED</sequence>
<dbReference type="SUPFAM" id="SSF55729">
    <property type="entry name" value="Acyl-CoA N-acyltransferases (Nat)"/>
    <property type="match status" value="1"/>
</dbReference>
<evidence type="ECO:0000313" key="1">
    <source>
        <dbReference type="EMBL" id="GIL40587.1"/>
    </source>
</evidence>
<evidence type="ECO:0000313" key="2">
    <source>
        <dbReference type="Proteomes" id="UP000681075"/>
    </source>
</evidence>
<evidence type="ECO:0008006" key="3">
    <source>
        <dbReference type="Google" id="ProtNLM"/>
    </source>
</evidence>
<gene>
    <name evidence="1" type="ORF">TMPK1_28240</name>
</gene>
<dbReference type="EMBL" id="BOPV01000001">
    <property type="protein sequence ID" value="GIL40587.1"/>
    <property type="molecule type" value="Genomic_DNA"/>
</dbReference>
<keyword evidence="2" id="KW-1185">Reference proteome</keyword>